<dbReference type="PROSITE" id="PS50158">
    <property type="entry name" value="ZF_CCHC"/>
    <property type="match status" value="2"/>
</dbReference>
<protein>
    <submittedName>
        <fullName evidence="1">Ac transposable element-derived 4</fullName>
    </submittedName>
</protein>
<gene>
    <name evidence="1" type="ORF">PACLA_8A051159</name>
</gene>
<dbReference type="Pfam" id="PF00098">
    <property type="entry name" value="zf-CCHC"/>
    <property type="match status" value="2"/>
</dbReference>
<sequence length="282" mass="31462">MSTAILPGKFDDGDFDAWLREFDACSTANGWKVTETSDDKILKLPAFLRGRAASNFYAIPEGERRTYADAVKAMRGALCPPAKRENFFAEFELRALRPDEDPSVYKWELENILSKADSTLSNDAKTALLTRQFSRGLPPTLKLKMLEHNPTPTLNEMVEFTQRFRALGQPVAAEIPPVQVDSVSHSSSPADPKLQELITMVAGIAEKQEALENRLKRTENTARTPSRPSTSGSCYTCGLPGHLARDCTRQRGFGPRRTITCYNCGKQGHIARECRSPRHLNF</sequence>
<dbReference type="EMBL" id="CACRXK020011568">
    <property type="protein sequence ID" value="CAB4021689.1"/>
    <property type="molecule type" value="Genomic_DNA"/>
</dbReference>
<evidence type="ECO:0000313" key="1">
    <source>
        <dbReference type="EMBL" id="CAB4021689.1"/>
    </source>
</evidence>
<evidence type="ECO:0000313" key="2">
    <source>
        <dbReference type="Proteomes" id="UP001152795"/>
    </source>
</evidence>
<dbReference type="SUPFAM" id="SSF57756">
    <property type="entry name" value="Retrovirus zinc finger-like domains"/>
    <property type="match status" value="1"/>
</dbReference>
<dbReference type="Gene3D" id="4.10.60.10">
    <property type="entry name" value="Zinc finger, CCHC-type"/>
    <property type="match status" value="2"/>
</dbReference>
<dbReference type="GO" id="GO:0008270">
    <property type="term" value="F:zinc ion binding"/>
    <property type="evidence" value="ECO:0007669"/>
    <property type="project" value="InterPro"/>
</dbReference>
<accession>A0A6S7IXU3</accession>
<dbReference type="OrthoDB" id="427960at2759"/>
<dbReference type="SMART" id="SM00343">
    <property type="entry name" value="ZnF_C2HC"/>
    <property type="match status" value="2"/>
</dbReference>
<dbReference type="InterPro" id="IPR036875">
    <property type="entry name" value="Znf_CCHC_sf"/>
</dbReference>
<keyword evidence="2" id="KW-1185">Reference proteome</keyword>
<dbReference type="Proteomes" id="UP001152795">
    <property type="component" value="Unassembled WGS sequence"/>
</dbReference>
<reference evidence="1" key="1">
    <citation type="submission" date="2020-04" db="EMBL/GenBank/DDBJ databases">
        <authorList>
            <person name="Alioto T."/>
            <person name="Alioto T."/>
            <person name="Gomez Garrido J."/>
        </authorList>
    </citation>
    <scope>NUCLEOTIDE SEQUENCE</scope>
    <source>
        <strain evidence="1">A484AB</strain>
    </source>
</reference>
<dbReference type="InterPro" id="IPR001878">
    <property type="entry name" value="Znf_CCHC"/>
</dbReference>
<organism evidence="1 2">
    <name type="scientific">Paramuricea clavata</name>
    <name type="common">Red gorgonian</name>
    <name type="synonym">Violescent sea-whip</name>
    <dbReference type="NCBI Taxonomy" id="317549"/>
    <lineage>
        <taxon>Eukaryota</taxon>
        <taxon>Metazoa</taxon>
        <taxon>Cnidaria</taxon>
        <taxon>Anthozoa</taxon>
        <taxon>Octocorallia</taxon>
        <taxon>Malacalcyonacea</taxon>
        <taxon>Plexauridae</taxon>
        <taxon>Paramuricea</taxon>
    </lineage>
</organism>
<dbReference type="AlphaFoldDB" id="A0A6S7IXU3"/>
<dbReference type="GO" id="GO:0003676">
    <property type="term" value="F:nucleic acid binding"/>
    <property type="evidence" value="ECO:0007669"/>
    <property type="project" value="InterPro"/>
</dbReference>
<name>A0A6S7IXU3_PARCT</name>
<proteinExistence type="predicted"/>
<comment type="caution">
    <text evidence="1">The sequence shown here is derived from an EMBL/GenBank/DDBJ whole genome shotgun (WGS) entry which is preliminary data.</text>
</comment>
<dbReference type="PANTHER" id="PTHR46888">
    <property type="entry name" value="ZINC KNUCKLE DOMAINCONTAINING PROTEIN-RELATED"/>
    <property type="match status" value="1"/>
</dbReference>
<dbReference type="PANTHER" id="PTHR46888:SF1">
    <property type="entry name" value="RIBONUCLEASE H"/>
    <property type="match status" value="1"/>
</dbReference>